<comment type="caution">
    <text evidence="2">The sequence shown here is derived from an EMBL/GenBank/DDBJ whole genome shotgun (WGS) entry which is preliminary data.</text>
</comment>
<proteinExistence type="predicted"/>
<evidence type="ECO:0000313" key="2">
    <source>
        <dbReference type="EMBL" id="KAK7508415.1"/>
    </source>
</evidence>
<evidence type="ECO:0000313" key="3">
    <source>
        <dbReference type="Proteomes" id="UP001519460"/>
    </source>
</evidence>
<dbReference type="Proteomes" id="UP001519460">
    <property type="component" value="Unassembled WGS sequence"/>
</dbReference>
<organism evidence="2 3">
    <name type="scientific">Batillaria attramentaria</name>
    <dbReference type="NCBI Taxonomy" id="370345"/>
    <lineage>
        <taxon>Eukaryota</taxon>
        <taxon>Metazoa</taxon>
        <taxon>Spiralia</taxon>
        <taxon>Lophotrochozoa</taxon>
        <taxon>Mollusca</taxon>
        <taxon>Gastropoda</taxon>
        <taxon>Caenogastropoda</taxon>
        <taxon>Sorbeoconcha</taxon>
        <taxon>Cerithioidea</taxon>
        <taxon>Batillariidae</taxon>
        <taxon>Batillaria</taxon>
    </lineage>
</organism>
<feature type="compositionally biased region" description="Polar residues" evidence="1">
    <location>
        <begin position="36"/>
        <end position="52"/>
    </location>
</feature>
<feature type="region of interest" description="Disordered" evidence="1">
    <location>
        <begin position="34"/>
        <end position="72"/>
    </location>
</feature>
<reference evidence="2 3" key="1">
    <citation type="journal article" date="2023" name="Sci. Data">
        <title>Genome assembly of the Korean intertidal mud-creeper Batillaria attramentaria.</title>
        <authorList>
            <person name="Patra A.K."/>
            <person name="Ho P.T."/>
            <person name="Jun S."/>
            <person name="Lee S.J."/>
            <person name="Kim Y."/>
            <person name="Won Y.J."/>
        </authorList>
    </citation>
    <scope>NUCLEOTIDE SEQUENCE [LARGE SCALE GENOMIC DNA]</scope>
    <source>
        <strain evidence="2">Wonlab-2016</strain>
    </source>
</reference>
<gene>
    <name evidence="2" type="ORF">BaRGS_00000654</name>
</gene>
<dbReference type="EMBL" id="JACVVK020000002">
    <property type="protein sequence ID" value="KAK7508415.1"/>
    <property type="molecule type" value="Genomic_DNA"/>
</dbReference>
<protein>
    <submittedName>
        <fullName evidence="2">Uncharacterized protein</fullName>
    </submittedName>
</protein>
<dbReference type="AlphaFoldDB" id="A0ABD0M912"/>
<keyword evidence="3" id="KW-1185">Reference proteome</keyword>
<evidence type="ECO:0000256" key="1">
    <source>
        <dbReference type="SAM" id="MobiDB-lite"/>
    </source>
</evidence>
<name>A0ABD0M912_9CAEN</name>
<sequence>LSSSLPMETTPPHKPVLPTTHLSLLTLPRQRAPLPQGQQLRKQGTLITTQVGSKEARLGGTDDFNRTPNLVA</sequence>
<feature type="non-terminal residue" evidence="2">
    <location>
        <position position="1"/>
    </location>
</feature>
<accession>A0ABD0M912</accession>